<organism evidence="1">
    <name type="scientific">Thermococcus litoralis</name>
    <dbReference type="NCBI Taxonomy" id="2265"/>
    <lineage>
        <taxon>Archaea</taxon>
        <taxon>Methanobacteriati</taxon>
        <taxon>Methanobacteriota</taxon>
        <taxon>Thermococci</taxon>
        <taxon>Thermococcales</taxon>
        <taxon>Thermococcaceae</taxon>
        <taxon>Thermococcus</taxon>
    </lineage>
</organism>
<dbReference type="Proteomes" id="UP000886217">
    <property type="component" value="Unassembled WGS sequence"/>
</dbReference>
<comment type="caution">
    <text evidence="1">The sequence shown here is derived from an EMBL/GenBank/DDBJ whole genome shotgun (WGS) entry which is preliminary data.</text>
</comment>
<reference evidence="1" key="1">
    <citation type="journal article" date="2020" name="mSystems">
        <title>Genome- and Community-Level Interaction Insights into Carbon Utilization and Element Cycling Functions of Hydrothermarchaeota in Hydrothermal Sediment.</title>
        <authorList>
            <person name="Zhou Z."/>
            <person name="Liu Y."/>
            <person name="Xu W."/>
            <person name="Pan J."/>
            <person name="Luo Z.H."/>
            <person name="Li M."/>
        </authorList>
    </citation>
    <scope>NUCLEOTIDE SEQUENCE [LARGE SCALE GENOMIC DNA]</scope>
    <source>
        <strain evidence="1">HyVt-93</strain>
    </source>
</reference>
<dbReference type="EMBL" id="DRTU01000207">
    <property type="protein sequence ID" value="HHI00800.1"/>
    <property type="molecule type" value="Genomic_DNA"/>
</dbReference>
<accession>A0A7C5JYY9</accession>
<proteinExistence type="predicted"/>
<protein>
    <submittedName>
        <fullName evidence="1">Uncharacterized protein</fullName>
    </submittedName>
</protein>
<name>A0A7C5JYY9_THELI</name>
<evidence type="ECO:0000313" key="1">
    <source>
        <dbReference type="EMBL" id="HHI00800.1"/>
    </source>
</evidence>
<dbReference type="AlphaFoldDB" id="A0A7C5JYY9"/>
<sequence length="274" mass="31299">MTTMKVRFYIEGLSNDKKALERAVEEIVKSLKNEDIFKVENIRVESILENPNDDMLKYSMMVEADLEGSFKDIVKAAMKYAPVVVEVISPAKMEIEGKELMKILGEVSLFIGELMKNFGTLAVYPRFEELPEPRIGYSREEIEDSIIDDREILYRFVVEVFGEDQKAIEDVLKKAFDYEGAKINKIVSKVQEEKNGKLRILAAAELISSFETLFQLTGKFAPVAISIMEPEMIDVSAAELQNVLTDLASFVYELIHRPIKKKIVEHDMFKIKLS</sequence>
<gene>
    <name evidence="1" type="ORF">ENL40_04940</name>
</gene>